<gene>
    <name evidence="2" type="ORF">B296_00002286</name>
</gene>
<evidence type="ECO:0000313" key="2">
    <source>
        <dbReference type="EMBL" id="RRT85950.1"/>
    </source>
</evidence>
<dbReference type="EMBL" id="AMZH03000037">
    <property type="protein sequence ID" value="RRT85950.1"/>
    <property type="molecule type" value="Genomic_DNA"/>
</dbReference>
<comment type="caution">
    <text evidence="2">The sequence shown here is derived from an EMBL/GenBank/DDBJ whole genome shotgun (WGS) entry which is preliminary data.</text>
</comment>
<reference evidence="2 3" key="1">
    <citation type="journal article" date="2014" name="Agronomy (Basel)">
        <title>A Draft Genome Sequence for Ensete ventricosum, the Drought-Tolerant Tree Against Hunger.</title>
        <authorList>
            <person name="Harrison J."/>
            <person name="Moore K.A."/>
            <person name="Paszkiewicz K."/>
            <person name="Jones T."/>
            <person name="Grant M."/>
            <person name="Ambacheew D."/>
            <person name="Muzemil S."/>
            <person name="Studholme D.J."/>
        </authorList>
    </citation>
    <scope>NUCLEOTIDE SEQUENCE [LARGE SCALE GENOMIC DNA]</scope>
</reference>
<sequence>MHPKKDSELTSTFSRNEKPRHTSEPWHTKRSWQNFTTKEASWLRTRKVLTK</sequence>
<dbReference type="Proteomes" id="UP000287651">
    <property type="component" value="Unassembled WGS sequence"/>
</dbReference>
<proteinExistence type="predicted"/>
<feature type="compositionally biased region" description="Basic and acidic residues" evidence="1">
    <location>
        <begin position="15"/>
        <end position="27"/>
    </location>
</feature>
<accession>A0A427BBQ1</accession>
<feature type="region of interest" description="Disordered" evidence="1">
    <location>
        <begin position="1"/>
        <end position="30"/>
    </location>
</feature>
<name>A0A427BBQ1_ENSVE</name>
<dbReference type="AlphaFoldDB" id="A0A427BBQ1"/>
<evidence type="ECO:0000256" key="1">
    <source>
        <dbReference type="SAM" id="MobiDB-lite"/>
    </source>
</evidence>
<evidence type="ECO:0000313" key="3">
    <source>
        <dbReference type="Proteomes" id="UP000287651"/>
    </source>
</evidence>
<organism evidence="2 3">
    <name type="scientific">Ensete ventricosum</name>
    <name type="common">Abyssinian banana</name>
    <name type="synonym">Musa ensete</name>
    <dbReference type="NCBI Taxonomy" id="4639"/>
    <lineage>
        <taxon>Eukaryota</taxon>
        <taxon>Viridiplantae</taxon>
        <taxon>Streptophyta</taxon>
        <taxon>Embryophyta</taxon>
        <taxon>Tracheophyta</taxon>
        <taxon>Spermatophyta</taxon>
        <taxon>Magnoliopsida</taxon>
        <taxon>Liliopsida</taxon>
        <taxon>Zingiberales</taxon>
        <taxon>Musaceae</taxon>
        <taxon>Ensete</taxon>
    </lineage>
</organism>
<protein>
    <submittedName>
        <fullName evidence="2">Uncharacterized protein</fullName>
    </submittedName>
</protein>